<evidence type="ECO:0000256" key="3">
    <source>
        <dbReference type="ARBA" id="ARBA00022729"/>
    </source>
</evidence>
<keyword evidence="13" id="KW-1185">Reference proteome</keyword>
<evidence type="ECO:0000256" key="7">
    <source>
        <dbReference type="ARBA" id="ARBA00023157"/>
    </source>
</evidence>
<evidence type="ECO:0000313" key="13">
    <source>
        <dbReference type="Proteomes" id="UP000094455"/>
    </source>
</evidence>
<dbReference type="Pfam" id="PF00026">
    <property type="entry name" value="Asp"/>
    <property type="match status" value="1"/>
</dbReference>
<evidence type="ECO:0000256" key="4">
    <source>
        <dbReference type="ARBA" id="ARBA00022750"/>
    </source>
</evidence>
<dbReference type="PROSITE" id="PS51767">
    <property type="entry name" value="PEPTIDASE_A1"/>
    <property type="match status" value="1"/>
</dbReference>
<evidence type="ECO:0000256" key="5">
    <source>
        <dbReference type="ARBA" id="ARBA00022801"/>
    </source>
</evidence>
<keyword evidence="2 8" id="KW-0645">Protease</keyword>
<dbReference type="Gene3D" id="2.40.70.10">
    <property type="entry name" value="Acid Proteases"/>
    <property type="match status" value="2"/>
</dbReference>
<evidence type="ECO:0000256" key="1">
    <source>
        <dbReference type="ARBA" id="ARBA00007447"/>
    </source>
</evidence>
<name>A0A1E3NSK9_9ASCO</name>
<dbReference type="OrthoDB" id="771136at2759"/>
<dbReference type="GO" id="GO:0005576">
    <property type="term" value="C:extracellular region"/>
    <property type="evidence" value="ECO:0007669"/>
    <property type="project" value="UniProtKB-ARBA"/>
</dbReference>
<evidence type="ECO:0000256" key="6">
    <source>
        <dbReference type="ARBA" id="ARBA00023145"/>
    </source>
</evidence>
<dbReference type="GO" id="GO:0004190">
    <property type="term" value="F:aspartic-type endopeptidase activity"/>
    <property type="evidence" value="ECO:0007669"/>
    <property type="project" value="UniProtKB-KW"/>
</dbReference>
<dbReference type="PANTHER" id="PTHR47965:SF12">
    <property type="entry name" value="ASPARTIC PROTEINASE 3-RELATED"/>
    <property type="match status" value="1"/>
</dbReference>
<dbReference type="PROSITE" id="PS00141">
    <property type="entry name" value="ASP_PROTEASE"/>
    <property type="match status" value="1"/>
</dbReference>
<dbReference type="GO" id="GO:0006508">
    <property type="term" value="P:proteolysis"/>
    <property type="evidence" value="ECO:0007669"/>
    <property type="project" value="UniProtKB-KW"/>
</dbReference>
<dbReference type="AlphaFoldDB" id="A0A1E3NSK9"/>
<evidence type="ECO:0000256" key="2">
    <source>
        <dbReference type="ARBA" id="ARBA00022670"/>
    </source>
</evidence>
<comment type="similarity">
    <text evidence="1 8">Belongs to the peptidase A1 family.</text>
</comment>
<feature type="compositionally biased region" description="Acidic residues" evidence="9">
    <location>
        <begin position="114"/>
        <end position="123"/>
    </location>
</feature>
<dbReference type="STRING" id="763406.A0A1E3NSK9"/>
<dbReference type="PANTHER" id="PTHR47965">
    <property type="entry name" value="ASPARTYL PROTEASE-RELATED"/>
    <property type="match status" value="1"/>
</dbReference>
<dbReference type="SUPFAM" id="SSF50630">
    <property type="entry name" value="Acid proteases"/>
    <property type="match status" value="1"/>
</dbReference>
<keyword evidence="7" id="KW-1015">Disulfide bond</keyword>
<keyword evidence="4 8" id="KW-0064">Aspartyl protease</keyword>
<proteinExistence type="inferred from homology"/>
<keyword evidence="3 10" id="KW-0732">Signal</keyword>
<feature type="signal peptide" evidence="10">
    <location>
        <begin position="1"/>
        <end position="19"/>
    </location>
</feature>
<feature type="region of interest" description="Disordered" evidence="9">
    <location>
        <begin position="110"/>
        <end position="142"/>
    </location>
</feature>
<keyword evidence="6" id="KW-0865">Zymogen</keyword>
<dbReference type="EMBL" id="KV454001">
    <property type="protein sequence ID" value="ODQ48563.1"/>
    <property type="molecule type" value="Genomic_DNA"/>
</dbReference>
<dbReference type="GO" id="GO:0031505">
    <property type="term" value="P:fungal-type cell wall organization"/>
    <property type="evidence" value="ECO:0007669"/>
    <property type="project" value="TreeGrafter"/>
</dbReference>
<dbReference type="GeneID" id="30180270"/>
<feature type="chain" id="PRO_5009133496" description="Peptidase A1 domain-containing protein" evidence="10">
    <location>
        <begin position="20"/>
        <end position="564"/>
    </location>
</feature>
<evidence type="ECO:0000256" key="10">
    <source>
        <dbReference type="SAM" id="SignalP"/>
    </source>
</evidence>
<evidence type="ECO:0000313" key="12">
    <source>
        <dbReference type="EMBL" id="ODQ48563.1"/>
    </source>
</evidence>
<dbReference type="InterPro" id="IPR001461">
    <property type="entry name" value="Aspartic_peptidase_A1"/>
</dbReference>
<protein>
    <recommendedName>
        <fullName evidence="11">Peptidase A1 domain-containing protein</fullName>
    </recommendedName>
</protein>
<dbReference type="GO" id="GO:0009277">
    <property type="term" value="C:fungal-type cell wall"/>
    <property type="evidence" value="ECO:0007669"/>
    <property type="project" value="TreeGrafter"/>
</dbReference>
<reference evidence="12 13" key="1">
    <citation type="journal article" date="2016" name="Proc. Natl. Acad. Sci. U.S.A.">
        <title>Comparative genomics of biotechnologically important yeasts.</title>
        <authorList>
            <person name="Riley R."/>
            <person name="Haridas S."/>
            <person name="Wolfe K.H."/>
            <person name="Lopes M.R."/>
            <person name="Hittinger C.T."/>
            <person name="Goeker M."/>
            <person name="Salamov A.A."/>
            <person name="Wisecaver J.H."/>
            <person name="Long T.M."/>
            <person name="Calvey C.H."/>
            <person name="Aerts A.L."/>
            <person name="Barry K.W."/>
            <person name="Choi C."/>
            <person name="Clum A."/>
            <person name="Coughlan A.Y."/>
            <person name="Deshpande S."/>
            <person name="Douglass A.P."/>
            <person name="Hanson S.J."/>
            <person name="Klenk H.-P."/>
            <person name="LaButti K.M."/>
            <person name="Lapidus A."/>
            <person name="Lindquist E.A."/>
            <person name="Lipzen A.M."/>
            <person name="Meier-Kolthoff J.P."/>
            <person name="Ohm R.A."/>
            <person name="Otillar R.P."/>
            <person name="Pangilinan J.L."/>
            <person name="Peng Y."/>
            <person name="Rokas A."/>
            <person name="Rosa C.A."/>
            <person name="Scheuner C."/>
            <person name="Sibirny A.A."/>
            <person name="Slot J.C."/>
            <person name="Stielow J.B."/>
            <person name="Sun H."/>
            <person name="Kurtzman C.P."/>
            <person name="Blackwell M."/>
            <person name="Grigoriev I.V."/>
            <person name="Jeffries T.W."/>
        </authorList>
    </citation>
    <scope>NUCLEOTIDE SEQUENCE [LARGE SCALE GENOMIC DNA]</scope>
    <source>
        <strain evidence="12 13">NRRL Y-2026</strain>
    </source>
</reference>
<gene>
    <name evidence="12" type="ORF">PICMEDRAFT_70189</name>
</gene>
<accession>A0A1E3NSK9</accession>
<dbReference type="InterPro" id="IPR021109">
    <property type="entry name" value="Peptidase_aspartic_dom_sf"/>
</dbReference>
<dbReference type="RefSeq" id="XP_019019676.1">
    <property type="nucleotide sequence ID" value="XM_019163583.1"/>
</dbReference>
<evidence type="ECO:0000256" key="8">
    <source>
        <dbReference type="RuleBase" id="RU000454"/>
    </source>
</evidence>
<keyword evidence="5 8" id="KW-0378">Hydrolase</keyword>
<evidence type="ECO:0000259" key="11">
    <source>
        <dbReference type="PROSITE" id="PS51767"/>
    </source>
</evidence>
<dbReference type="InterPro" id="IPR001969">
    <property type="entry name" value="Aspartic_peptidase_AS"/>
</dbReference>
<organism evidence="12 13">
    <name type="scientific">Pichia membranifaciens NRRL Y-2026</name>
    <dbReference type="NCBI Taxonomy" id="763406"/>
    <lineage>
        <taxon>Eukaryota</taxon>
        <taxon>Fungi</taxon>
        <taxon>Dikarya</taxon>
        <taxon>Ascomycota</taxon>
        <taxon>Saccharomycotina</taxon>
        <taxon>Pichiomycetes</taxon>
        <taxon>Pichiales</taxon>
        <taxon>Pichiaceae</taxon>
        <taxon>Pichia</taxon>
    </lineage>
</organism>
<dbReference type="InterPro" id="IPR033121">
    <property type="entry name" value="PEPTIDASE_A1"/>
</dbReference>
<evidence type="ECO:0000256" key="9">
    <source>
        <dbReference type="SAM" id="MobiDB-lite"/>
    </source>
</evidence>
<dbReference type="PRINTS" id="PR00792">
    <property type="entry name" value="PEPSIN"/>
</dbReference>
<feature type="domain" description="Peptidase A1" evidence="11">
    <location>
        <begin position="78"/>
        <end position="489"/>
    </location>
</feature>
<dbReference type="Proteomes" id="UP000094455">
    <property type="component" value="Unassembled WGS sequence"/>
</dbReference>
<sequence length="564" mass="61457">MVMLKQLLVASVLAVFAESAFVHVPVVKKRHGGSDTLGDGVPGAGQPHFLLKNKNRVVKRDHPDASFEMELRFDQLMYEAQLEIGSNKDKVILLVDTGSSDMIVNSRSNNECLADGEDDDSDDGNGINGGNENLSSSDENFDNNIGNFCKREPPSVEVSRTHPVYPSITRSISSGPTDEAYLNRIGSKLAQVFNCMVYGVYNQDNSTTMSNLTTPLSITYADGTGANGFFVSDDVYFGDTKIETVTFGLNINTYKQNGVLGLGFKANQSPFQHGYAQYDSFPYRLKTLGIIDKVVYSFCAPYGGSSTDSIIFGAYDSNGYDHSTGLTLVPIVDYTVSPKVGDGPYYISITLNSISFTSPGVNNKLVASGNAPAILDLGTTSSVFPYYIFNEIITRFNFQWSSQLNSYVVSESEIEKESSYVTFNFQNAFIKVPVIDFTYPVIDGDTLSATGLRSISISYTNDDYFLFGDDLLSSVFFVVDLEEKNIALGQVNTSGGESSDSIVVVTDGIVDAVKSSNWDYVYGYEGSTNLKLKEAENPDNIKTAQQSGSNLQLYIAGLGTQLGW</sequence>